<gene>
    <name evidence="1" type="ORF">AZE42_10568</name>
</gene>
<comment type="caution">
    <text evidence="1">The sequence shown here is derived from an EMBL/GenBank/DDBJ whole genome shotgun (WGS) entry which is preliminary data.</text>
</comment>
<dbReference type="AlphaFoldDB" id="A0A1J8QKV4"/>
<name>A0A1J8QKV4_9AGAM</name>
<dbReference type="Pfam" id="PF14223">
    <property type="entry name" value="Retrotran_gag_2"/>
    <property type="match status" value="1"/>
</dbReference>
<accession>A0A1J8QKV4</accession>
<dbReference type="EMBL" id="LVVM01000532">
    <property type="protein sequence ID" value="OJA20507.1"/>
    <property type="molecule type" value="Genomic_DNA"/>
</dbReference>
<sequence length="131" mass="15546">MDCILHLFDLSEYIEGQVQKPDPENKNAHETWRRHDNIARFLISINIRDEEMPHIYESSPAADMWRNLSAVHEAMTWQATMDGLRALVRAKWVPRERSLPEHFNEMKRLNDKLLQLGLMGPFHRALYGNWH</sequence>
<keyword evidence="2" id="KW-1185">Reference proteome</keyword>
<dbReference type="STRING" id="180088.A0A1J8QKV4"/>
<organism evidence="1 2">
    <name type="scientific">Rhizopogon vesiculosus</name>
    <dbReference type="NCBI Taxonomy" id="180088"/>
    <lineage>
        <taxon>Eukaryota</taxon>
        <taxon>Fungi</taxon>
        <taxon>Dikarya</taxon>
        <taxon>Basidiomycota</taxon>
        <taxon>Agaricomycotina</taxon>
        <taxon>Agaricomycetes</taxon>
        <taxon>Agaricomycetidae</taxon>
        <taxon>Boletales</taxon>
        <taxon>Suillineae</taxon>
        <taxon>Rhizopogonaceae</taxon>
        <taxon>Rhizopogon</taxon>
    </lineage>
</organism>
<evidence type="ECO:0000313" key="1">
    <source>
        <dbReference type="EMBL" id="OJA20507.1"/>
    </source>
</evidence>
<dbReference type="OrthoDB" id="2680811at2759"/>
<evidence type="ECO:0000313" key="2">
    <source>
        <dbReference type="Proteomes" id="UP000183567"/>
    </source>
</evidence>
<dbReference type="Proteomes" id="UP000183567">
    <property type="component" value="Unassembled WGS sequence"/>
</dbReference>
<reference evidence="1 2" key="1">
    <citation type="submission" date="2016-03" db="EMBL/GenBank/DDBJ databases">
        <title>Comparative genomics of the ectomycorrhizal sister species Rhizopogon vinicolor and Rhizopogon vesiculosus (Basidiomycota: Boletales) reveals a divergence of the mating type B locus.</title>
        <authorList>
            <person name="Mujic A.B."/>
            <person name="Kuo A."/>
            <person name="Tritt A."/>
            <person name="Lipzen A."/>
            <person name="Chen C."/>
            <person name="Johnson J."/>
            <person name="Sharma A."/>
            <person name="Barry K."/>
            <person name="Grigoriev I.V."/>
            <person name="Spatafora J.W."/>
        </authorList>
    </citation>
    <scope>NUCLEOTIDE SEQUENCE [LARGE SCALE GENOMIC DNA]</scope>
    <source>
        <strain evidence="1 2">AM-OR11-056</strain>
    </source>
</reference>
<protein>
    <submittedName>
        <fullName evidence="1">Uncharacterized protein</fullName>
    </submittedName>
</protein>
<proteinExistence type="predicted"/>